<comment type="subcellular location">
    <subcellularLocation>
        <location evidence="1">Nucleus speckle</location>
    </subcellularLocation>
</comment>
<keyword evidence="8" id="KW-0007">Acetylation</keyword>
<dbReference type="KEGG" id="tut:107372296"/>
<dbReference type="HOGENOM" id="CLU_013259_1_0_1"/>
<keyword evidence="14" id="KW-0175">Coiled coil</keyword>
<sequence>MSGETIGIIYPPPELRNIVDKTASFVARNGPEFETRIQQNEQNNPKFNFLKAGDPYHAYYQYKVKEFKEGSKGSEISAPPSTVSNSFQPAQNRSIQPQQNRINKQLELFAETAFVPKDPPPDFEFSAEPPSISALDLDIVKLTAQFVAVHGRSFLTNLMNREQRNFQFDFLRPQHGMFGYFTQLIEQYTKILMPAKNLVPDLQKEIASPSSILAKVRYRQEWAKIQEAEKRREQEEAERERIQYAQIDWHDFVIVETVDYQLHEQGLFPPPTTPESVGSRLLLQQRIEEQGQEAVEMDVDSDEELDEIRKAEKAKESMPPPLPPLPPQLDNVVIRKDYNPKAKTQAAPVAAATKTAEAWVVSPITGEKIPAEKLQEHMRYGLLDPRWVEQRERALQEKMQQEEVYASGSAIDMNLKELAERRSDIFGSGDEETAIGKKIGEEERKKPEKVTWDGYTASMEAATRAARANISIKDQIQQIHRTKGLLPDEDKERIGPTLPSSSQANQGPPVSSAMIQAMSGPPPTTQSMSGRHHHHHHQQQQKMDQQPNQPQMPTMVNLVNPLTGGPRGQPHPHSHPSLQQPHVLTPQQATQFVLPPGAQPNGPPFMIPTPQMMMGMYGITQIPTMPPNEDLNPNSVSMSISQDDEPPFKKSREDSMVPEDEFMRRFNGPVTFQVKVPEVPDKPEWNLQGQTVNLTLPLTDMVSVIKAKIHEQLGLPPGKQKLQFGSTFIKDSNTLAFCNIGSGATLTLGLKERGGRKK</sequence>
<evidence type="ECO:0000256" key="12">
    <source>
        <dbReference type="ARBA" id="ARBA00061882"/>
    </source>
</evidence>
<evidence type="ECO:0000256" key="11">
    <source>
        <dbReference type="ARBA" id="ARBA00060058"/>
    </source>
</evidence>
<keyword evidence="3" id="KW-0597">Phosphoprotein</keyword>
<dbReference type="EMBL" id="CAEY01001120">
    <property type="status" value="NOT_ANNOTATED_CDS"/>
    <property type="molecule type" value="Genomic_DNA"/>
</dbReference>
<feature type="domain" description="Ubiquitin-like" evidence="16">
    <location>
        <begin position="670"/>
        <end position="755"/>
    </location>
</feature>
<name>T1JZD7_TETUR</name>
<evidence type="ECO:0000256" key="8">
    <source>
        <dbReference type="ARBA" id="ARBA00022990"/>
    </source>
</evidence>
<dbReference type="GO" id="GO:0071004">
    <property type="term" value="C:U2-type prespliceosome"/>
    <property type="evidence" value="ECO:0007669"/>
    <property type="project" value="TreeGrafter"/>
</dbReference>
<dbReference type="InterPro" id="IPR000626">
    <property type="entry name" value="Ubiquitin-like_dom"/>
</dbReference>
<accession>T1JZD7</accession>
<comment type="subunit">
    <text evidence="12">Component of the 17S U2 SnRNP complex, a ribonucleoprotein complex that contains small nuclear RNA (snRNA) U2 and a number of specific proteins. Part of the SF3A subcomplex of the 17S U2 SnRNP complex which is composed of three subunits; SF3A3/SAP61, SF3A2/SAP62 and SF3A1/SAP114. SF3A associates with the splicing factor SF3B and a 12S RNA unit to form the mature 17S U2 small nuclear ribonucleoprotein complex (17S U2 snRNP). SF3A1 functions as a scaffold that interacts directly with both SF3A2 and SF3A3. Identified in the spliceosome 'E' complex, a precursor of the spliceosome 'A' complex. Identified in the spliceosome 'A' and 'B' complexes. Identified in the spliceosome 'C' complex. Interacts with P2RX6; resulting in a reduction of the splicing activity.</text>
</comment>
<dbReference type="GO" id="GO:0071013">
    <property type="term" value="C:catalytic step 2 spliceosome"/>
    <property type="evidence" value="ECO:0007669"/>
    <property type="project" value="TreeGrafter"/>
</dbReference>
<dbReference type="GO" id="GO:0000381">
    <property type="term" value="P:regulation of alternative mRNA splicing, via spliceosome"/>
    <property type="evidence" value="ECO:0007669"/>
    <property type="project" value="TreeGrafter"/>
</dbReference>
<dbReference type="STRING" id="32264.T1JZD7"/>
<keyword evidence="4" id="KW-0507">mRNA processing</keyword>
<dbReference type="InterPro" id="IPR035563">
    <property type="entry name" value="SF3As1_ubi"/>
</dbReference>
<keyword evidence="19" id="KW-1185">Reference proteome</keyword>
<dbReference type="InterPro" id="IPR022030">
    <property type="entry name" value="SF3A1_dom"/>
</dbReference>
<dbReference type="PROSITE" id="PS50128">
    <property type="entry name" value="SURP"/>
    <property type="match status" value="2"/>
</dbReference>
<evidence type="ECO:0000256" key="14">
    <source>
        <dbReference type="SAM" id="Coils"/>
    </source>
</evidence>
<keyword evidence="2" id="KW-1017">Isopeptide bond</keyword>
<feature type="compositionally biased region" description="Polar residues" evidence="15">
    <location>
        <begin position="79"/>
        <end position="90"/>
    </location>
</feature>
<dbReference type="GO" id="GO:0005686">
    <property type="term" value="C:U2 snRNP"/>
    <property type="evidence" value="ECO:0007669"/>
    <property type="project" value="UniProtKB-ARBA"/>
</dbReference>
<feature type="coiled-coil region" evidence="14">
    <location>
        <begin position="218"/>
        <end position="245"/>
    </location>
</feature>
<dbReference type="SMART" id="SM00213">
    <property type="entry name" value="UBQ"/>
    <property type="match status" value="1"/>
</dbReference>
<keyword evidence="10" id="KW-0539">Nucleus</keyword>
<feature type="domain" description="SURP motif" evidence="17">
    <location>
        <begin position="139"/>
        <end position="181"/>
    </location>
</feature>
<dbReference type="EnsemblMetazoa" id="tetur03g03590.1">
    <property type="protein sequence ID" value="tetur03g03590.1"/>
    <property type="gene ID" value="tetur03g03590"/>
</dbReference>
<keyword evidence="9" id="KW-0508">mRNA splicing</keyword>
<dbReference type="GO" id="GO:0045292">
    <property type="term" value="P:mRNA cis splicing, via spliceosome"/>
    <property type="evidence" value="ECO:0007669"/>
    <property type="project" value="InterPro"/>
</dbReference>
<keyword evidence="5" id="KW-0747">Spliceosome</keyword>
<evidence type="ECO:0000259" key="17">
    <source>
        <dbReference type="PROSITE" id="PS50128"/>
    </source>
</evidence>
<gene>
    <name evidence="18" type="primary">107372296</name>
</gene>
<dbReference type="Pfam" id="PF01805">
    <property type="entry name" value="Surp"/>
    <property type="match status" value="2"/>
</dbReference>
<dbReference type="OrthoDB" id="447637at2759"/>
<proteinExistence type="predicted"/>
<dbReference type="CDD" id="cd01800">
    <property type="entry name" value="Ubl_SF3a120"/>
    <property type="match status" value="1"/>
</dbReference>
<dbReference type="InterPro" id="IPR029071">
    <property type="entry name" value="Ubiquitin-like_domsf"/>
</dbReference>
<dbReference type="Pfam" id="PF00240">
    <property type="entry name" value="ubiquitin"/>
    <property type="match status" value="1"/>
</dbReference>
<reference evidence="18" key="2">
    <citation type="submission" date="2015-06" db="UniProtKB">
        <authorList>
            <consortium name="EnsemblMetazoa"/>
        </authorList>
    </citation>
    <scope>IDENTIFICATION</scope>
</reference>
<evidence type="ECO:0000313" key="18">
    <source>
        <dbReference type="EnsemblMetazoa" id="tetur03g03590.1"/>
    </source>
</evidence>
<feature type="region of interest" description="Disordered" evidence="15">
    <location>
        <begin position="481"/>
        <end position="580"/>
    </location>
</feature>
<evidence type="ECO:0000259" key="16">
    <source>
        <dbReference type="PROSITE" id="PS50053"/>
    </source>
</evidence>
<dbReference type="FunFam" id="3.10.20.90:FF:000091">
    <property type="entry name" value="Splicing factor 3A subunit 1"/>
    <property type="match status" value="1"/>
</dbReference>
<evidence type="ECO:0000256" key="1">
    <source>
        <dbReference type="ARBA" id="ARBA00004324"/>
    </source>
</evidence>
<dbReference type="FunFam" id="1.10.10.790:FF:000001">
    <property type="entry name" value="Splicing factor 3a, subunit 1"/>
    <property type="match status" value="1"/>
</dbReference>
<evidence type="ECO:0000256" key="9">
    <source>
        <dbReference type="ARBA" id="ARBA00023187"/>
    </source>
</evidence>
<dbReference type="eggNOG" id="KOG0007">
    <property type="taxonomic scope" value="Eukaryota"/>
</dbReference>
<dbReference type="Gene3D" id="3.10.20.90">
    <property type="entry name" value="Phosphatidylinositol 3-kinase Catalytic Subunit, Chain A, domain 1"/>
    <property type="match status" value="1"/>
</dbReference>
<dbReference type="OMA" id="HAYYRHR"/>
<dbReference type="Pfam" id="PF12230">
    <property type="entry name" value="PRP21_like_P"/>
    <property type="match status" value="1"/>
</dbReference>
<reference evidence="19" key="1">
    <citation type="submission" date="2011-08" db="EMBL/GenBank/DDBJ databases">
        <authorList>
            <person name="Rombauts S."/>
        </authorList>
    </citation>
    <scope>NUCLEOTIDE SEQUENCE</scope>
    <source>
        <strain evidence="19">London</strain>
    </source>
</reference>
<dbReference type="InterPro" id="IPR000061">
    <property type="entry name" value="Surp"/>
</dbReference>
<dbReference type="GO" id="GO:0003723">
    <property type="term" value="F:RNA binding"/>
    <property type="evidence" value="ECO:0007669"/>
    <property type="project" value="InterPro"/>
</dbReference>
<evidence type="ECO:0000256" key="13">
    <source>
        <dbReference type="ARBA" id="ARBA00074916"/>
    </source>
</evidence>
<organism evidence="18 19">
    <name type="scientific">Tetranychus urticae</name>
    <name type="common">Two-spotted spider mite</name>
    <dbReference type="NCBI Taxonomy" id="32264"/>
    <lineage>
        <taxon>Eukaryota</taxon>
        <taxon>Metazoa</taxon>
        <taxon>Ecdysozoa</taxon>
        <taxon>Arthropoda</taxon>
        <taxon>Chelicerata</taxon>
        <taxon>Arachnida</taxon>
        <taxon>Acari</taxon>
        <taxon>Acariformes</taxon>
        <taxon>Trombidiformes</taxon>
        <taxon>Prostigmata</taxon>
        <taxon>Eleutherengona</taxon>
        <taxon>Raphignathae</taxon>
        <taxon>Tetranychoidea</taxon>
        <taxon>Tetranychidae</taxon>
        <taxon>Tetranychus</taxon>
    </lineage>
</organism>
<dbReference type="PROSITE" id="PS50053">
    <property type="entry name" value="UBIQUITIN_2"/>
    <property type="match status" value="1"/>
</dbReference>
<feature type="region of interest" description="Disordered" evidence="15">
    <location>
        <begin position="71"/>
        <end position="90"/>
    </location>
</feature>
<dbReference type="AlphaFoldDB" id="T1JZD7"/>
<protein>
    <recommendedName>
        <fullName evidence="13">Splicing factor 3A subunit 1</fullName>
    </recommendedName>
</protein>
<feature type="compositionally biased region" description="Polar residues" evidence="15">
    <location>
        <begin position="498"/>
        <end position="509"/>
    </location>
</feature>
<evidence type="ECO:0000256" key="2">
    <source>
        <dbReference type="ARBA" id="ARBA00022499"/>
    </source>
</evidence>
<comment type="function">
    <text evidence="11">Component of the 17S U2 SnRNP complex of the spliceosome, a large ribonucleoprotein complex that removes introns from transcribed pre-mRNAs. The 17S U2 SnRNP complex (1) directly participates in early spliceosome assembly and (2) mediates recognition of the intron branch site during pre-mRNA splicing by promoting the selection of the pre-mRNA branch-site adenosine, the nucleophile for the first step of splicing. Within the 17S U2 SnRNP complex, SF3A1 is part of the SF3A subcomplex that contributes to the assembly of the 17S U2 snRNP, and the subsequent assembly of the pre-spliceosome 'E' complex and the pre-catalytic spliceosome 'A' complex. Involved in pre-mRNA splicing as a component of pre-catalytic spliceosome 'B' complexes.</text>
</comment>
<evidence type="ECO:0000256" key="5">
    <source>
        <dbReference type="ARBA" id="ARBA00022728"/>
    </source>
</evidence>
<evidence type="ECO:0000256" key="7">
    <source>
        <dbReference type="ARBA" id="ARBA00022843"/>
    </source>
</evidence>
<dbReference type="PANTHER" id="PTHR15316">
    <property type="entry name" value="SPLICEOSOME ASSOCIATED PROTEIN 114/SWAP SPLICING FACTOR-RELATED"/>
    <property type="match status" value="1"/>
</dbReference>
<feature type="compositionally biased region" description="Basic residues" evidence="15">
    <location>
        <begin position="530"/>
        <end position="539"/>
    </location>
</feature>
<dbReference type="FunFam" id="1.10.10.790:FF:000002">
    <property type="entry name" value="Splicing factor 3A subunit 1"/>
    <property type="match status" value="1"/>
</dbReference>
<keyword evidence="6" id="KW-0677">Repeat</keyword>
<dbReference type="SUPFAM" id="SSF109905">
    <property type="entry name" value="Surp module (SWAP domain)"/>
    <property type="match status" value="2"/>
</dbReference>
<dbReference type="InterPro" id="IPR035967">
    <property type="entry name" value="SWAP/Surp_sf"/>
</dbReference>
<dbReference type="InterPro" id="IPR045146">
    <property type="entry name" value="SF3A1"/>
</dbReference>
<evidence type="ECO:0000256" key="4">
    <source>
        <dbReference type="ARBA" id="ARBA00022664"/>
    </source>
</evidence>
<evidence type="ECO:0000256" key="3">
    <source>
        <dbReference type="ARBA" id="ARBA00022553"/>
    </source>
</evidence>
<dbReference type="PRINTS" id="PR00348">
    <property type="entry name" value="UBIQUITIN"/>
</dbReference>
<keyword evidence="7" id="KW-0832">Ubl conjugation</keyword>
<feature type="domain" description="SURP motif" evidence="17">
    <location>
        <begin position="18"/>
        <end position="60"/>
    </location>
</feature>
<dbReference type="GO" id="GO:0016607">
    <property type="term" value="C:nuclear speck"/>
    <property type="evidence" value="ECO:0007669"/>
    <property type="project" value="UniProtKB-SubCell"/>
</dbReference>
<dbReference type="SMART" id="SM00648">
    <property type="entry name" value="SWAP"/>
    <property type="match status" value="2"/>
</dbReference>
<evidence type="ECO:0000256" key="6">
    <source>
        <dbReference type="ARBA" id="ARBA00022737"/>
    </source>
</evidence>
<evidence type="ECO:0000313" key="19">
    <source>
        <dbReference type="Proteomes" id="UP000015104"/>
    </source>
</evidence>
<dbReference type="SUPFAM" id="SSF54236">
    <property type="entry name" value="Ubiquitin-like"/>
    <property type="match status" value="1"/>
</dbReference>
<dbReference type="Proteomes" id="UP000015104">
    <property type="component" value="Unassembled WGS sequence"/>
</dbReference>
<evidence type="ECO:0000256" key="15">
    <source>
        <dbReference type="SAM" id="MobiDB-lite"/>
    </source>
</evidence>
<feature type="compositionally biased region" description="Low complexity" evidence="15">
    <location>
        <begin position="540"/>
        <end position="555"/>
    </location>
</feature>
<dbReference type="PANTHER" id="PTHR15316:SF1">
    <property type="entry name" value="SPLICING FACTOR 3A SUBUNIT 1"/>
    <property type="match status" value="1"/>
</dbReference>
<evidence type="ECO:0000256" key="10">
    <source>
        <dbReference type="ARBA" id="ARBA00023242"/>
    </source>
</evidence>
<dbReference type="InterPro" id="IPR019956">
    <property type="entry name" value="Ubiquitin_dom"/>
</dbReference>
<dbReference type="Gene3D" id="1.10.10.790">
    <property type="entry name" value="Surp module"/>
    <property type="match status" value="2"/>
</dbReference>